<name>A0ABW2TH62_9PSEU</name>
<dbReference type="CDD" id="cd19531">
    <property type="entry name" value="LCL_NRPS-like"/>
    <property type="match status" value="1"/>
</dbReference>
<comment type="caution">
    <text evidence="3">The sequence shown here is derived from an EMBL/GenBank/DDBJ whole genome shotgun (WGS) entry which is preliminary data.</text>
</comment>
<feature type="domain" description="Condensation" evidence="2">
    <location>
        <begin position="12"/>
        <end position="439"/>
    </location>
</feature>
<evidence type="ECO:0000313" key="3">
    <source>
        <dbReference type="EMBL" id="MFC7613072.1"/>
    </source>
</evidence>
<dbReference type="InterPro" id="IPR020845">
    <property type="entry name" value="AMP-binding_CS"/>
</dbReference>
<dbReference type="SUPFAM" id="SSF52777">
    <property type="entry name" value="CoA-dependent acyltransferases"/>
    <property type="match status" value="2"/>
</dbReference>
<dbReference type="Gene3D" id="3.30.559.30">
    <property type="entry name" value="Nonribosomal peptide synthetase, condensation domain"/>
    <property type="match status" value="1"/>
</dbReference>
<evidence type="ECO:0000259" key="2">
    <source>
        <dbReference type="Pfam" id="PF00668"/>
    </source>
</evidence>
<gene>
    <name evidence="3" type="ORF">ACFQV2_04985</name>
</gene>
<keyword evidence="4" id="KW-1185">Reference proteome</keyword>
<dbReference type="Gene3D" id="3.30.559.10">
    <property type="entry name" value="Chloramphenicol acetyltransferase-like domain"/>
    <property type="match status" value="1"/>
</dbReference>
<evidence type="ECO:0000259" key="1">
    <source>
        <dbReference type="Pfam" id="PF00501"/>
    </source>
</evidence>
<dbReference type="InterPro" id="IPR000873">
    <property type="entry name" value="AMP-dep_synth/lig_dom"/>
</dbReference>
<dbReference type="PANTHER" id="PTHR45527:SF1">
    <property type="entry name" value="FATTY ACID SYNTHASE"/>
    <property type="match status" value="1"/>
</dbReference>
<dbReference type="Pfam" id="PF00501">
    <property type="entry name" value="AMP-binding"/>
    <property type="match status" value="1"/>
</dbReference>
<dbReference type="InterPro" id="IPR001242">
    <property type="entry name" value="Condensation_dom"/>
</dbReference>
<protein>
    <submittedName>
        <fullName evidence="3">Condensation domain-containing protein</fullName>
    </submittedName>
</protein>
<dbReference type="InterPro" id="IPR023213">
    <property type="entry name" value="CAT-like_dom_sf"/>
</dbReference>
<reference evidence="4" key="1">
    <citation type="journal article" date="2019" name="Int. J. Syst. Evol. Microbiol.">
        <title>The Global Catalogue of Microorganisms (GCM) 10K type strain sequencing project: providing services to taxonomists for standard genome sequencing and annotation.</title>
        <authorList>
            <consortium name="The Broad Institute Genomics Platform"/>
            <consortium name="The Broad Institute Genome Sequencing Center for Infectious Disease"/>
            <person name="Wu L."/>
            <person name="Ma J."/>
        </authorList>
    </citation>
    <scope>NUCLEOTIDE SEQUENCE [LARGE SCALE GENOMIC DNA]</scope>
    <source>
        <strain evidence="4">JCM 17695</strain>
    </source>
</reference>
<dbReference type="PROSITE" id="PS00455">
    <property type="entry name" value="AMP_BINDING"/>
    <property type="match status" value="1"/>
</dbReference>
<dbReference type="Proteomes" id="UP001596512">
    <property type="component" value="Unassembled WGS sequence"/>
</dbReference>
<dbReference type="Gene3D" id="3.40.50.980">
    <property type="match status" value="2"/>
</dbReference>
<accession>A0ABW2TH62</accession>
<evidence type="ECO:0000313" key="4">
    <source>
        <dbReference type="Proteomes" id="UP001596512"/>
    </source>
</evidence>
<dbReference type="EMBL" id="JBHTEY010000004">
    <property type="protein sequence ID" value="MFC7613072.1"/>
    <property type="molecule type" value="Genomic_DNA"/>
</dbReference>
<dbReference type="Pfam" id="PF00668">
    <property type="entry name" value="Condensation"/>
    <property type="match status" value="1"/>
</dbReference>
<organism evidence="3 4">
    <name type="scientific">Actinokineospora soli</name>
    <dbReference type="NCBI Taxonomy" id="1048753"/>
    <lineage>
        <taxon>Bacteria</taxon>
        <taxon>Bacillati</taxon>
        <taxon>Actinomycetota</taxon>
        <taxon>Actinomycetes</taxon>
        <taxon>Pseudonocardiales</taxon>
        <taxon>Pseudonocardiaceae</taxon>
        <taxon>Actinokineospora</taxon>
    </lineage>
</organism>
<feature type="domain" description="AMP-dependent synthetase/ligase" evidence="1">
    <location>
        <begin position="462"/>
        <end position="697"/>
    </location>
</feature>
<sequence length="708" mass="76825">MIPRRPEGTAPPLSFAQERVWFMDQIAPGEAAYHIAVPLRVRGPLDEATLRLALASLTDRHEALRTRFPADADGKPTAVVEDRVAVPLRRATAADEAAAQALVDQAVLEPFDLAAGPLLRALLIELSEEDHVLLLTQHHIVGDGWSVDVLLRDLIACYHGRSVPELPVQYGDFAHWESTRPADAQLAYWRDRLAGIEPLDLPTDRPRPATQTYTGDFVEFTVPAETADALRALAAEHGGTLFMVLLAAYQVLLSRHSGQDDFAVGVSSAGRSAPELEDVVGMFINMLPMRADLADDPTFADLLARTKRGVLDAFEHAEVPFARVVQELGVPRDVSRSPVFQSMFVLQNYEMGRFTEDTAADAVTFEWTPMELRATRFDFELHVVEVAEGLWGKLVYNTDLFDRATVALIGERWTALVAALAADPHRPVSTVDIRADADRALVEQANATAAPFPHTTLHALVEEQVARTPGAPAVTFEGATLTYAELNARANRIAHRLIARGVGPETLVAVCANRSLELPAALLGVLKTGAAYLPLDPEYPAERLAFMIADAQAPVVLTTRDLKDTAPNALVLEDDFADGPSHDPGPRATPDNAAYVIYTSGSTGKPKGVPNTHRGIVNRLDWMQRAYGLDAGDSVLQKTPFGFDVSVWEFFWPLQTGARLVLAKPGGHKDAAYLRDLITGEGITTAHFVPSMLGVFLGEPGSARACAG</sequence>
<dbReference type="PANTHER" id="PTHR45527">
    <property type="entry name" value="NONRIBOSOMAL PEPTIDE SYNTHETASE"/>
    <property type="match status" value="1"/>
</dbReference>
<proteinExistence type="predicted"/>
<dbReference type="SUPFAM" id="SSF56801">
    <property type="entry name" value="Acetyl-CoA synthetase-like"/>
    <property type="match status" value="1"/>
</dbReference>